<comment type="caution">
    <text evidence="1">The sequence shown here is derived from an EMBL/GenBank/DDBJ whole genome shotgun (WGS) entry which is preliminary data.</text>
</comment>
<evidence type="ECO:0000313" key="2">
    <source>
        <dbReference type="Proteomes" id="UP001341840"/>
    </source>
</evidence>
<dbReference type="GO" id="GO:0004630">
    <property type="term" value="F:phospholipase D activity"/>
    <property type="evidence" value="ECO:0007669"/>
    <property type="project" value="UniProtKB-EC"/>
</dbReference>
<organism evidence="1 2">
    <name type="scientific">Stylosanthes scabra</name>
    <dbReference type="NCBI Taxonomy" id="79078"/>
    <lineage>
        <taxon>Eukaryota</taxon>
        <taxon>Viridiplantae</taxon>
        <taxon>Streptophyta</taxon>
        <taxon>Embryophyta</taxon>
        <taxon>Tracheophyta</taxon>
        <taxon>Spermatophyta</taxon>
        <taxon>Magnoliopsida</taxon>
        <taxon>eudicotyledons</taxon>
        <taxon>Gunneridae</taxon>
        <taxon>Pentapetalae</taxon>
        <taxon>rosids</taxon>
        <taxon>fabids</taxon>
        <taxon>Fabales</taxon>
        <taxon>Fabaceae</taxon>
        <taxon>Papilionoideae</taxon>
        <taxon>50 kb inversion clade</taxon>
        <taxon>dalbergioids sensu lato</taxon>
        <taxon>Dalbergieae</taxon>
        <taxon>Pterocarpus clade</taxon>
        <taxon>Stylosanthes</taxon>
    </lineage>
</organism>
<reference evidence="1 2" key="1">
    <citation type="journal article" date="2023" name="Plants (Basel)">
        <title>Bridging the Gap: Combining Genomics and Transcriptomics Approaches to Understand Stylosanthes scabra, an Orphan Legume from the Brazilian Caatinga.</title>
        <authorList>
            <person name="Ferreira-Neto J.R.C."/>
            <person name="da Silva M.D."/>
            <person name="Binneck E."/>
            <person name="de Melo N.F."/>
            <person name="da Silva R.H."/>
            <person name="de Melo A.L.T.M."/>
            <person name="Pandolfi V."/>
            <person name="Bustamante F.O."/>
            <person name="Brasileiro-Vidal A.C."/>
            <person name="Benko-Iseppon A.M."/>
        </authorList>
    </citation>
    <scope>NUCLEOTIDE SEQUENCE [LARGE SCALE GENOMIC DNA]</scope>
    <source>
        <tissue evidence="1">Leaves</tissue>
    </source>
</reference>
<evidence type="ECO:0000313" key="1">
    <source>
        <dbReference type="EMBL" id="MED6188694.1"/>
    </source>
</evidence>
<accession>A0ABU6WTL8</accession>
<name>A0ABU6WTL8_9FABA</name>
<dbReference type="Proteomes" id="UP001341840">
    <property type="component" value="Unassembled WGS sequence"/>
</dbReference>
<protein>
    <submittedName>
        <fullName evidence="1">Hydrolyzes glycerol-phospholipids at the terminal phosphodiesteric bond</fullName>
        <ecNumber evidence="1">3.1.4.4</ecNumber>
    </submittedName>
</protein>
<keyword evidence="1" id="KW-0378">Hydrolase</keyword>
<dbReference type="EMBL" id="JASCZI010182835">
    <property type="protein sequence ID" value="MED6188694.1"/>
    <property type="molecule type" value="Genomic_DNA"/>
</dbReference>
<proteinExistence type="predicted"/>
<sequence>MEKVLLHGDIDATVLEIQQVDDLKLKHLGVWLDDLKIEERRTRNCTNSPTVDESFHIRCARMTSNIIFELDLHGKAYVPAEDILDGVEVQKWVQIVGEGRYPIAGGDPKILV</sequence>
<gene>
    <name evidence="1" type="primary">PLDa1_4</name>
    <name evidence="1" type="ORF">PIB30_088256</name>
</gene>
<keyword evidence="2" id="KW-1185">Reference proteome</keyword>
<dbReference type="EC" id="3.1.4.4" evidence="1"/>